<evidence type="ECO:0000313" key="2">
    <source>
        <dbReference type="EMBL" id="EBV0402144.1"/>
    </source>
</evidence>
<sequence>MCGYQNKQFGVQCQYSLYRVLDVIMTHEHEHELRVQQLLDAANGKKLQRHRAVPLLTTAQKLKNKKREEKTKQFILIMVLLVLLFATAYHEGVIDSFTALFSAG</sequence>
<keyword evidence="1" id="KW-0472">Membrane</keyword>
<accession>A0A5V7V1P7</accession>
<reference evidence="2" key="1">
    <citation type="submission" date="2018-06" db="EMBL/GenBank/DDBJ databases">
        <authorList>
            <person name="Ashton P.M."/>
            <person name="Dallman T."/>
            <person name="Nair S."/>
            <person name="De Pinna E."/>
            <person name="Peters T."/>
            <person name="Grant K."/>
        </authorList>
    </citation>
    <scope>NUCLEOTIDE SEQUENCE</scope>
    <source>
        <strain evidence="2">339499</strain>
    </source>
</reference>
<evidence type="ECO:0000256" key="1">
    <source>
        <dbReference type="SAM" id="Phobius"/>
    </source>
</evidence>
<proteinExistence type="predicted"/>
<feature type="transmembrane region" description="Helical" evidence="1">
    <location>
        <begin position="73"/>
        <end position="90"/>
    </location>
</feature>
<name>A0A5V7V1P7_SALHA</name>
<organism evidence="2">
    <name type="scientific">Salmonella hadar</name>
    <dbReference type="NCBI Taxonomy" id="149385"/>
    <lineage>
        <taxon>Bacteria</taxon>
        <taxon>Pseudomonadati</taxon>
        <taxon>Pseudomonadota</taxon>
        <taxon>Gammaproteobacteria</taxon>
        <taxon>Enterobacterales</taxon>
        <taxon>Enterobacteriaceae</taxon>
        <taxon>Salmonella</taxon>
    </lineage>
</organism>
<dbReference type="EMBL" id="AAHDZG010000027">
    <property type="protein sequence ID" value="EBV0402144.1"/>
    <property type="molecule type" value="Genomic_DNA"/>
</dbReference>
<keyword evidence="1" id="KW-1133">Transmembrane helix</keyword>
<comment type="caution">
    <text evidence="2">The sequence shown here is derived from an EMBL/GenBank/DDBJ whole genome shotgun (WGS) entry which is preliminary data.</text>
</comment>
<dbReference type="AlphaFoldDB" id="A0A5V7V1P7"/>
<keyword evidence="1" id="KW-0812">Transmembrane</keyword>
<gene>
    <name evidence="2" type="ORF">DNL63_22795</name>
</gene>
<protein>
    <submittedName>
        <fullName evidence="2">Uncharacterized protein</fullName>
    </submittedName>
</protein>